<dbReference type="InterPro" id="IPR044890">
    <property type="entry name" value="TMEM14_sf"/>
</dbReference>
<keyword evidence="9" id="KW-1185">Reference proteome</keyword>
<dbReference type="EMBL" id="CM035419">
    <property type="protein sequence ID" value="KAH7415906.1"/>
    <property type="molecule type" value="Genomic_DNA"/>
</dbReference>
<organism evidence="8 9">
    <name type="scientific">Ceratopteris richardii</name>
    <name type="common">Triangle waterfern</name>
    <dbReference type="NCBI Taxonomy" id="49495"/>
    <lineage>
        <taxon>Eukaryota</taxon>
        <taxon>Viridiplantae</taxon>
        <taxon>Streptophyta</taxon>
        <taxon>Embryophyta</taxon>
        <taxon>Tracheophyta</taxon>
        <taxon>Polypodiopsida</taxon>
        <taxon>Polypodiidae</taxon>
        <taxon>Polypodiales</taxon>
        <taxon>Pteridineae</taxon>
        <taxon>Pteridaceae</taxon>
        <taxon>Parkerioideae</taxon>
        <taxon>Ceratopteris</taxon>
    </lineage>
</organism>
<evidence type="ECO:0000256" key="1">
    <source>
        <dbReference type="ARBA" id="ARBA00004370"/>
    </source>
</evidence>
<reference evidence="8" key="1">
    <citation type="submission" date="2021-08" db="EMBL/GenBank/DDBJ databases">
        <title>WGS assembly of Ceratopteris richardii.</title>
        <authorList>
            <person name="Marchant D.B."/>
            <person name="Chen G."/>
            <person name="Jenkins J."/>
            <person name="Shu S."/>
            <person name="Leebens-Mack J."/>
            <person name="Grimwood J."/>
            <person name="Schmutz J."/>
            <person name="Soltis P."/>
            <person name="Soltis D."/>
            <person name="Chen Z.-H."/>
        </authorList>
    </citation>
    <scope>NUCLEOTIDE SEQUENCE</scope>
    <source>
        <strain evidence="8">Whitten #5841</strain>
        <tissue evidence="8">Leaf</tissue>
    </source>
</reference>
<evidence type="ECO:0000256" key="4">
    <source>
        <dbReference type="ARBA" id="ARBA00022989"/>
    </source>
</evidence>
<dbReference type="GO" id="GO:0009706">
    <property type="term" value="C:chloroplast inner membrane"/>
    <property type="evidence" value="ECO:0007669"/>
    <property type="project" value="TreeGrafter"/>
</dbReference>
<keyword evidence="4 7" id="KW-1133">Transmembrane helix</keyword>
<dbReference type="OrthoDB" id="655183at2759"/>
<dbReference type="GO" id="GO:0015245">
    <property type="term" value="F:fatty acid transmembrane transporter activity"/>
    <property type="evidence" value="ECO:0007669"/>
    <property type="project" value="TreeGrafter"/>
</dbReference>
<sequence length="324" mass="34774">MGASTALCYPAVQSSYYAHESTANGSCRHSPIARLCRFKRQHPGSLSRLQLTVPSASECLNKASSHLNGFQFKVFLPSRHVRFPAAASSDDSSSVPVKGNEIEDSNKLSNGVSNSADDSQKASNAEVFEASKTISQSQKDAVLKAERASEGNNGSSVLRDTTEELKEQAEMTRTNAPDPVREIADTAVKAHSADTPKNFAKIHDFCLGIPYGTILIAGGLLWFVISGRISAIYFGVLFGVVILGLSVSSLNAWKGEKPTDMYIKGQAVISAVLAFRQMRNLLQVKRTFPSAIVTIASIGMLAFYCYVLLAGGNPPKKKKHAAAS</sequence>
<feature type="transmembrane region" description="Helical" evidence="7">
    <location>
        <begin position="231"/>
        <end position="250"/>
    </location>
</feature>
<evidence type="ECO:0000313" key="8">
    <source>
        <dbReference type="EMBL" id="KAH7415906.1"/>
    </source>
</evidence>
<dbReference type="Pfam" id="PF03647">
    <property type="entry name" value="Tmemb_14"/>
    <property type="match status" value="1"/>
</dbReference>
<feature type="region of interest" description="Disordered" evidence="6">
    <location>
        <begin position="85"/>
        <end position="126"/>
    </location>
</feature>
<feature type="compositionally biased region" description="Low complexity" evidence="6">
    <location>
        <begin position="85"/>
        <end position="94"/>
    </location>
</feature>
<dbReference type="Proteomes" id="UP000825935">
    <property type="component" value="Chromosome 14"/>
</dbReference>
<dbReference type="PANTHER" id="PTHR12668:SF43">
    <property type="entry name" value="TRANSMEMBRANE PROTEIN 14 HOMOLOG"/>
    <property type="match status" value="1"/>
</dbReference>
<gene>
    <name evidence="8" type="ORF">KP509_14G065500</name>
</gene>
<feature type="transmembrane region" description="Helical" evidence="7">
    <location>
        <begin position="290"/>
        <end position="309"/>
    </location>
</feature>
<evidence type="ECO:0000256" key="5">
    <source>
        <dbReference type="ARBA" id="ARBA00023136"/>
    </source>
</evidence>
<feature type="transmembrane region" description="Helical" evidence="7">
    <location>
        <begin position="205"/>
        <end position="225"/>
    </location>
</feature>
<dbReference type="PANTHER" id="PTHR12668">
    <property type="entry name" value="TRANSMEMBRANE PROTEIN 14, 15"/>
    <property type="match status" value="1"/>
</dbReference>
<keyword evidence="3 7" id="KW-0812">Transmembrane</keyword>
<proteinExistence type="inferred from homology"/>
<comment type="caution">
    <text evidence="8">The sequence shown here is derived from an EMBL/GenBank/DDBJ whole genome shotgun (WGS) entry which is preliminary data.</text>
</comment>
<feature type="compositionally biased region" description="Polar residues" evidence="6">
    <location>
        <begin position="150"/>
        <end position="159"/>
    </location>
</feature>
<keyword evidence="5 7" id="KW-0472">Membrane</keyword>
<comment type="subcellular location">
    <subcellularLocation>
        <location evidence="1">Membrane</location>
    </subcellularLocation>
</comment>
<evidence type="ECO:0000256" key="6">
    <source>
        <dbReference type="SAM" id="MobiDB-lite"/>
    </source>
</evidence>
<evidence type="ECO:0000256" key="2">
    <source>
        <dbReference type="ARBA" id="ARBA00007590"/>
    </source>
</evidence>
<evidence type="ECO:0000256" key="3">
    <source>
        <dbReference type="ARBA" id="ARBA00022692"/>
    </source>
</evidence>
<evidence type="ECO:0000256" key="7">
    <source>
        <dbReference type="SAM" id="Phobius"/>
    </source>
</evidence>
<evidence type="ECO:0000313" key="9">
    <source>
        <dbReference type="Proteomes" id="UP000825935"/>
    </source>
</evidence>
<dbReference type="Gene3D" id="1.10.10.1740">
    <property type="entry name" value="Transmembrane protein 14-like"/>
    <property type="match status" value="1"/>
</dbReference>
<comment type="similarity">
    <text evidence="2">Belongs to the TMEM14 family.</text>
</comment>
<feature type="compositionally biased region" description="Polar residues" evidence="6">
    <location>
        <begin position="107"/>
        <end position="123"/>
    </location>
</feature>
<feature type="region of interest" description="Disordered" evidence="6">
    <location>
        <begin position="141"/>
        <end position="160"/>
    </location>
</feature>
<protein>
    <submittedName>
        <fullName evidence="8">Uncharacterized protein</fullName>
    </submittedName>
</protein>
<dbReference type="InterPro" id="IPR005349">
    <property type="entry name" value="TMEM14"/>
</dbReference>
<dbReference type="AlphaFoldDB" id="A0A8T2T8T1"/>
<name>A0A8T2T8T1_CERRI</name>
<accession>A0A8T2T8T1</accession>